<evidence type="ECO:0000256" key="2">
    <source>
        <dbReference type="SAM" id="Coils"/>
    </source>
</evidence>
<feature type="coiled-coil region" evidence="2">
    <location>
        <begin position="252"/>
        <end position="310"/>
    </location>
</feature>
<keyword evidence="5" id="KW-1185">Reference proteome</keyword>
<proteinExistence type="predicted"/>
<feature type="coiled-coil region" evidence="2">
    <location>
        <begin position="584"/>
        <end position="642"/>
    </location>
</feature>
<feature type="compositionally biased region" description="Pro residues" evidence="3">
    <location>
        <begin position="769"/>
        <end position="780"/>
    </location>
</feature>
<feature type="region of interest" description="Disordered" evidence="3">
    <location>
        <begin position="908"/>
        <end position="1013"/>
    </location>
</feature>
<dbReference type="EMBL" id="JBBXMP010000053">
    <property type="protein sequence ID" value="KAL0064997.1"/>
    <property type="molecule type" value="Genomic_DNA"/>
</dbReference>
<feature type="compositionally biased region" description="Basic residues" evidence="3">
    <location>
        <begin position="960"/>
        <end position="974"/>
    </location>
</feature>
<evidence type="ECO:0000313" key="5">
    <source>
        <dbReference type="Proteomes" id="UP001437256"/>
    </source>
</evidence>
<dbReference type="PANTHER" id="PTHR32083">
    <property type="entry name" value="CILIA AND FLAGELLA-ASSOCIATED PROTEIN 58-RELATED"/>
    <property type="match status" value="1"/>
</dbReference>
<name>A0ABR2ZTI8_9AGAR</name>
<feature type="region of interest" description="Disordered" evidence="3">
    <location>
        <begin position="1"/>
        <end position="89"/>
    </location>
</feature>
<organism evidence="4 5">
    <name type="scientific">Marasmius tenuissimus</name>
    <dbReference type="NCBI Taxonomy" id="585030"/>
    <lineage>
        <taxon>Eukaryota</taxon>
        <taxon>Fungi</taxon>
        <taxon>Dikarya</taxon>
        <taxon>Basidiomycota</taxon>
        <taxon>Agaricomycotina</taxon>
        <taxon>Agaricomycetes</taxon>
        <taxon>Agaricomycetidae</taxon>
        <taxon>Agaricales</taxon>
        <taxon>Marasmiineae</taxon>
        <taxon>Marasmiaceae</taxon>
        <taxon>Marasmius</taxon>
    </lineage>
</organism>
<feature type="coiled-coil region" evidence="2">
    <location>
        <begin position="132"/>
        <end position="173"/>
    </location>
</feature>
<dbReference type="Proteomes" id="UP001437256">
    <property type="component" value="Unassembled WGS sequence"/>
</dbReference>
<sequence>MTEVPVSETSTRAAEYRKRDRDEEDADSEAEGGGPQRVEGGFLSSKVRCVTSETQQQWEGRLASAQQKLKKQEEESNAKLKKQTEENNAKLKRVQGSFQEQLKMLSHSRDLAIKQMSTHEVHKHNSELLMDVVSKSNSINELENTINALTEETSRLKAEIARLEEDDEESDRREVALELDQENQSNALIETIRVLKQEYDNSLRALGGLARKICKKNRAIQALACTIGHVDKHNTEIEAELSGLKLHQETELASLSNHVTNLESEVHQRQAELTAKTEELEIQTRNASQVSTLQAELDALQSKLEEKQTELTLNIADLDSKKREIKSNLVYPPLIDTYHKLTPSQSTIDELKGLIELQAQDVSRATALQIRVNTLQPKLEKSEADLKAKEQEVATKLSTIDELEGKLKGQAQGISRVTGLQTQVNTLQSELDKNKAELAAKITDLATKDQEAAASLSTIKDLEKKLEAQPQNDSRIAKLRNDVSDLRCKLATNETTLATRTKDLATKDQEVAKKLSTIAELERKLKAQAQDVSRIKTLQTQVATLQSKLNRTEVELTAKTTDLMTREEEVTANLLTITQLQNGAKEASSVVPELEKALREKETEISELVAFREANEMIKGQLQRAQQESSKLSKENEALKRVVSLADDPGSAKLVEGDYDKLFSDLRTARADKGIMQRERDESRHQHEILRSRKEEMDITITELQTELKKLRETQASKDQELLDAQEKTRRLQEAIQTDDTKDREIHNLRELLQKARYSLAQLTAPLPSGSPPSGPPSGLPTPGQSSTPSGPPPSGPRAGPSTTPGPPTPGRSSTPSGPPPSGPRTGPSTTPGPPAPGRSSTPPGPPPARPPPGLAPTSDDKLAEIYIKSKTKARNTLAASLQTAKQAASNGRDTYILKGPQITAAPAVVANYPWLKTPQAKEKKKDKGKEKEKESTSERESDLEESLSSDNDSEEREKEKRKKKKKKKGKGKGKAKEGEDKKRKKKKKTRGLNVGVDMGVNGDDVPEEPESDHSLVLKSYMDKKSKASTGEQTKNEALKEVNRLLRKIQKEALPAQRAWQIFGRPSVSDERLALFNQDPRNNSPQVHNTRLDKRGHTTTEALKASKWNRELVRKLVHLAKHIIDNCPDKDIFGEFEWSLEELTGNMDKRFGRVWNDIIAIRPRNPQEVANPMLIVERRSDDHAIKKFKSALRSLRQTKYDSRMKIIGTMVQRSRGSEQAVQFWKYTSTIIDGLGPDGMSDEEPDLVEAREGEDFVDNIPVFNILNLHFRHPSLRALCVYIDATPQREHLEVKTYSKSVRRRVPTISPRKPGKNHFRAFLDPEWLDTLLPHEIDDLKLQEGHFILYDFTQL</sequence>
<feature type="compositionally biased region" description="Polar residues" evidence="3">
    <location>
        <begin position="878"/>
        <end position="893"/>
    </location>
</feature>
<comment type="caution">
    <text evidence="4">The sequence shown here is derived from an EMBL/GenBank/DDBJ whole genome shotgun (WGS) entry which is preliminary data.</text>
</comment>
<feature type="compositionally biased region" description="Acidic residues" evidence="3">
    <location>
        <begin position="942"/>
        <end position="955"/>
    </location>
</feature>
<evidence type="ECO:0000256" key="1">
    <source>
        <dbReference type="ARBA" id="ARBA00023054"/>
    </source>
</evidence>
<feature type="compositionally biased region" description="Pro residues" evidence="3">
    <location>
        <begin position="831"/>
        <end position="855"/>
    </location>
</feature>
<feature type="coiled-coil region" evidence="2">
    <location>
        <begin position="504"/>
        <end position="555"/>
    </location>
</feature>
<feature type="region of interest" description="Disordered" evidence="3">
    <location>
        <begin position="875"/>
        <end position="894"/>
    </location>
</feature>
<feature type="compositionally biased region" description="Basic and acidic residues" evidence="3">
    <location>
        <begin position="920"/>
        <end position="941"/>
    </location>
</feature>
<accession>A0ABR2ZTI8</accession>
<reference evidence="4 5" key="1">
    <citation type="submission" date="2024-05" db="EMBL/GenBank/DDBJ databases">
        <title>A draft genome resource for the thread blight pathogen Marasmius tenuissimus strain MS-2.</title>
        <authorList>
            <person name="Yulfo-Soto G.E."/>
            <person name="Baruah I.K."/>
            <person name="Amoako-Attah I."/>
            <person name="Bukari Y."/>
            <person name="Meinhardt L.W."/>
            <person name="Bailey B.A."/>
            <person name="Cohen S.P."/>
        </authorList>
    </citation>
    <scope>NUCLEOTIDE SEQUENCE [LARGE SCALE GENOMIC DNA]</scope>
    <source>
        <strain evidence="4 5">MS-2</strain>
    </source>
</reference>
<evidence type="ECO:0000256" key="3">
    <source>
        <dbReference type="SAM" id="MobiDB-lite"/>
    </source>
</evidence>
<gene>
    <name evidence="4" type="ORF">AAF712_007988</name>
</gene>
<feature type="region of interest" description="Disordered" evidence="3">
    <location>
        <begin position="764"/>
        <end position="862"/>
    </location>
</feature>
<feature type="coiled-coil region" evidence="2">
    <location>
        <begin position="694"/>
        <end position="728"/>
    </location>
</feature>
<evidence type="ECO:0000313" key="4">
    <source>
        <dbReference type="EMBL" id="KAL0064997.1"/>
    </source>
</evidence>
<keyword evidence="1 2" id="KW-0175">Coiled coil</keyword>
<feature type="coiled-coil region" evidence="2">
    <location>
        <begin position="379"/>
        <end position="437"/>
    </location>
</feature>
<dbReference type="PANTHER" id="PTHR32083:SF48">
    <property type="entry name" value="TRANS-GOLGI NETWORK-LOCALIZED SYP41-INTERACTING PROTEIN 1"/>
    <property type="match status" value="1"/>
</dbReference>
<protein>
    <submittedName>
        <fullName evidence="4">Uncharacterized protein</fullName>
    </submittedName>
</protein>
<feature type="compositionally biased region" description="Low complexity" evidence="3">
    <location>
        <begin position="992"/>
        <end position="1004"/>
    </location>
</feature>
<feature type="compositionally biased region" description="Basic and acidic residues" evidence="3">
    <location>
        <begin position="70"/>
        <end position="89"/>
    </location>
</feature>